<organism evidence="1 2">
    <name type="scientific">Diphasiastrum complanatum</name>
    <name type="common">Issler's clubmoss</name>
    <name type="synonym">Lycopodium complanatum</name>
    <dbReference type="NCBI Taxonomy" id="34168"/>
    <lineage>
        <taxon>Eukaryota</taxon>
        <taxon>Viridiplantae</taxon>
        <taxon>Streptophyta</taxon>
        <taxon>Embryophyta</taxon>
        <taxon>Tracheophyta</taxon>
        <taxon>Lycopodiopsida</taxon>
        <taxon>Lycopodiales</taxon>
        <taxon>Lycopodiaceae</taxon>
        <taxon>Lycopodioideae</taxon>
        <taxon>Diphasiastrum</taxon>
    </lineage>
</organism>
<comment type="caution">
    <text evidence="1">The sequence shown here is derived from an EMBL/GenBank/DDBJ whole genome shotgun (WGS) entry which is preliminary data.</text>
</comment>
<dbReference type="Proteomes" id="UP001162992">
    <property type="component" value="Chromosome 14"/>
</dbReference>
<proteinExistence type="predicted"/>
<accession>A0ACC2BLJ5</accession>
<dbReference type="EMBL" id="CM055105">
    <property type="protein sequence ID" value="KAJ7530600.1"/>
    <property type="molecule type" value="Genomic_DNA"/>
</dbReference>
<reference evidence="2" key="1">
    <citation type="journal article" date="2024" name="Proc. Natl. Acad. Sci. U.S.A.">
        <title>Extraordinary preservation of gene collinearity over three hundred million years revealed in homosporous lycophytes.</title>
        <authorList>
            <person name="Li C."/>
            <person name="Wickell D."/>
            <person name="Kuo L.Y."/>
            <person name="Chen X."/>
            <person name="Nie B."/>
            <person name="Liao X."/>
            <person name="Peng D."/>
            <person name="Ji J."/>
            <person name="Jenkins J."/>
            <person name="Williams M."/>
            <person name="Shu S."/>
            <person name="Plott C."/>
            <person name="Barry K."/>
            <person name="Rajasekar S."/>
            <person name="Grimwood J."/>
            <person name="Han X."/>
            <person name="Sun S."/>
            <person name="Hou Z."/>
            <person name="He W."/>
            <person name="Dai G."/>
            <person name="Sun C."/>
            <person name="Schmutz J."/>
            <person name="Leebens-Mack J.H."/>
            <person name="Li F.W."/>
            <person name="Wang L."/>
        </authorList>
    </citation>
    <scope>NUCLEOTIDE SEQUENCE [LARGE SCALE GENOMIC DNA]</scope>
    <source>
        <strain evidence="2">cv. PW_Plant_1</strain>
    </source>
</reference>
<evidence type="ECO:0000313" key="1">
    <source>
        <dbReference type="EMBL" id="KAJ7530600.1"/>
    </source>
</evidence>
<gene>
    <name evidence="1" type="ORF">O6H91_14G009700</name>
</gene>
<keyword evidence="2" id="KW-1185">Reference proteome</keyword>
<sequence>MACLDSQLGQKAEVQLMIKKKYKVLIDTHAFPEIRKSSTYTHSAKHHTTPKINSYHNMDSHNHGFSHNVRALGNIAPSDQNRSIGYKILLLFKYNSSQR</sequence>
<protein>
    <submittedName>
        <fullName evidence="1">Uncharacterized protein</fullName>
    </submittedName>
</protein>
<evidence type="ECO:0000313" key="2">
    <source>
        <dbReference type="Proteomes" id="UP001162992"/>
    </source>
</evidence>
<name>A0ACC2BLJ5_DIPCM</name>